<dbReference type="SUPFAM" id="SSF52540">
    <property type="entry name" value="P-loop containing nucleoside triphosphate hydrolases"/>
    <property type="match status" value="1"/>
</dbReference>
<dbReference type="GO" id="GO:0005657">
    <property type="term" value="C:replication fork"/>
    <property type="evidence" value="ECO:0007669"/>
    <property type="project" value="InterPro"/>
</dbReference>
<reference evidence="1" key="1">
    <citation type="journal article" date="2020" name="Stud. Mycol.">
        <title>101 Dothideomycetes genomes: a test case for predicting lifestyles and emergence of pathogens.</title>
        <authorList>
            <person name="Haridas S."/>
            <person name="Albert R."/>
            <person name="Binder M."/>
            <person name="Bloem J."/>
            <person name="Labutti K."/>
            <person name="Salamov A."/>
            <person name="Andreopoulos B."/>
            <person name="Baker S."/>
            <person name="Barry K."/>
            <person name="Bills G."/>
            <person name="Bluhm B."/>
            <person name="Cannon C."/>
            <person name="Castanera R."/>
            <person name="Culley D."/>
            <person name="Daum C."/>
            <person name="Ezra D."/>
            <person name="Gonzalez J."/>
            <person name="Henrissat B."/>
            <person name="Kuo A."/>
            <person name="Liang C."/>
            <person name="Lipzen A."/>
            <person name="Lutzoni F."/>
            <person name="Magnuson J."/>
            <person name="Mondo S."/>
            <person name="Nolan M."/>
            <person name="Ohm R."/>
            <person name="Pangilinan J."/>
            <person name="Park H.-J."/>
            <person name="Ramirez L."/>
            <person name="Alfaro M."/>
            <person name="Sun H."/>
            <person name="Tritt A."/>
            <person name="Yoshinaga Y."/>
            <person name="Zwiers L.-H."/>
            <person name="Turgeon B."/>
            <person name="Goodwin S."/>
            <person name="Spatafora J."/>
            <person name="Crous P."/>
            <person name="Grigoriev I."/>
        </authorList>
    </citation>
    <scope>NUCLEOTIDE SEQUENCE</scope>
    <source>
        <strain evidence="1">CBS 121167</strain>
    </source>
</reference>
<proteinExistence type="predicted"/>
<dbReference type="AlphaFoldDB" id="A0A6A6AZ52"/>
<dbReference type="GO" id="GO:0033063">
    <property type="term" value="C:Rad51B-Rad51C-Rad51D-XRCC2 complex"/>
    <property type="evidence" value="ECO:0007669"/>
    <property type="project" value="InterPro"/>
</dbReference>
<evidence type="ECO:0008006" key="3">
    <source>
        <dbReference type="Google" id="ProtNLM"/>
    </source>
</evidence>
<dbReference type="GO" id="GO:0042148">
    <property type="term" value="P:DNA strand invasion"/>
    <property type="evidence" value="ECO:0007669"/>
    <property type="project" value="TreeGrafter"/>
</dbReference>
<dbReference type="InterPro" id="IPR027417">
    <property type="entry name" value="P-loop_NTPase"/>
</dbReference>
<dbReference type="GO" id="GO:0005815">
    <property type="term" value="C:microtubule organizing center"/>
    <property type="evidence" value="ECO:0007669"/>
    <property type="project" value="TreeGrafter"/>
</dbReference>
<dbReference type="PANTHER" id="PTHR46644">
    <property type="entry name" value="DNA REPAIR PROTEIN XRCC2"/>
    <property type="match status" value="1"/>
</dbReference>
<dbReference type="GeneID" id="54292538"/>
<dbReference type="Proteomes" id="UP000799438">
    <property type="component" value="Unassembled WGS sequence"/>
</dbReference>
<gene>
    <name evidence="1" type="ORF">K452DRAFT_112169</name>
</gene>
<dbReference type="GO" id="GO:0000400">
    <property type="term" value="F:four-way junction DNA binding"/>
    <property type="evidence" value="ECO:0007669"/>
    <property type="project" value="TreeGrafter"/>
</dbReference>
<evidence type="ECO:0000313" key="1">
    <source>
        <dbReference type="EMBL" id="KAF2137199.1"/>
    </source>
</evidence>
<sequence length="342" mass="36550">MSGADMLGRALVAEVEEASLGQILHSARLQHDPAPQRFGIPPLDRLLNLFAQPVQEHASSSFSPPKPPVVEITSLGTGAGKTHLLYLIAAIAVLPRIYSGKASAVVVIDTEGNFLVSRLADIMRQRIKSARKDMVAKGKDEEEEEEEEEEEDEVLAAALAHVHILRPDTHAALLAALAALPAYLFDPCAHCSSPRPLHSILLDSASAFFWPLRAAEDGARALDPASSSSSSATAAAAYAALVRQLRALQKTLECAVVATSASLPSSGPQAQARALRPLLPHTWTGFPTLRLAMAREGVQGRCAVWVDEWGGETWRSVVREGVRAEGGWGVVIEEGKMMGGRV</sequence>
<protein>
    <recommendedName>
        <fullName evidence="3">DNA recombination and repair protein Rad51-like C-terminal domain-containing protein</fullName>
    </recommendedName>
</protein>
<dbReference type="GO" id="GO:0000724">
    <property type="term" value="P:double-strand break repair via homologous recombination"/>
    <property type="evidence" value="ECO:0007669"/>
    <property type="project" value="InterPro"/>
</dbReference>
<organism evidence="1 2">
    <name type="scientific">Aplosporella prunicola CBS 121167</name>
    <dbReference type="NCBI Taxonomy" id="1176127"/>
    <lineage>
        <taxon>Eukaryota</taxon>
        <taxon>Fungi</taxon>
        <taxon>Dikarya</taxon>
        <taxon>Ascomycota</taxon>
        <taxon>Pezizomycotina</taxon>
        <taxon>Dothideomycetes</taxon>
        <taxon>Dothideomycetes incertae sedis</taxon>
        <taxon>Botryosphaeriales</taxon>
        <taxon>Aplosporellaceae</taxon>
        <taxon>Aplosporella</taxon>
    </lineage>
</organism>
<evidence type="ECO:0000313" key="2">
    <source>
        <dbReference type="Proteomes" id="UP000799438"/>
    </source>
</evidence>
<dbReference type="InterPro" id="IPR030547">
    <property type="entry name" value="XRCC2"/>
</dbReference>
<dbReference type="OrthoDB" id="420422at2759"/>
<dbReference type="RefSeq" id="XP_033392917.1">
    <property type="nucleotide sequence ID" value="XM_033535044.1"/>
</dbReference>
<name>A0A6A6AZ52_9PEZI</name>
<keyword evidence="2" id="KW-1185">Reference proteome</keyword>
<dbReference type="Gene3D" id="3.40.50.300">
    <property type="entry name" value="P-loop containing nucleotide triphosphate hydrolases"/>
    <property type="match status" value="1"/>
</dbReference>
<dbReference type="PANTHER" id="PTHR46644:SF2">
    <property type="entry name" value="DNA REPAIR PROTEIN XRCC2"/>
    <property type="match status" value="1"/>
</dbReference>
<dbReference type="EMBL" id="ML995505">
    <property type="protein sequence ID" value="KAF2137199.1"/>
    <property type="molecule type" value="Genomic_DNA"/>
</dbReference>
<accession>A0A6A6AZ52</accession>